<dbReference type="Gene3D" id="3.40.47.40">
    <property type="entry name" value="Stage V sporulation protein AD"/>
    <property type="match status" value="1"/>
</dbReference>
<dbReference type="SUPFAM" id="SSF53901">
    <property type="entry name" value="Thiolase-like"/>
    <property type="match status" value="1"/>
</dbReference>
<proteinExistence type="predicted"/>
<reference evidence="1 2" key="1">
    <citation type="submission" date="2020-08" db="EMBL/GenBank/DDBJ databases">
        <title>A Genomic Blueprint of the Chicken Gut Microbiome.</title>
        <authorList>
            <person name="Gilroy R."/>
            <person name="Ravi A."/>
            <person name="Getino M."/>
            <person name="Pursley I."/>
            <person name="Horton D.L."/>
            <person name="Alikhan N.-F."/>
            <person name="Baker D."/>
            <person name="Gharbi K."/>
            <person name="Hall N."/>
            <person name="Watson M."/>
            <person name="Adriaenssens E.M."/>
            <person name="Foster-Nyarko E."/>
            <person name="Jarju S."/>
            <person name="Secka A."/>
            <person name="Antonio M."/>
            <person name="Oren A."/>
            <person name="Chaudhuri R."/>
            <person name="La Ragione R.M."/>
            <person name="Hildebrand F."/>
            <person name="Pallen M.J."/>
        </authorList>
    </citation>
    <scope>NUCLEOTIDE SEQUENCE [LARGE SCALE GENOMIC DNA]</scope>
    <source>
        <strain evidence="1 2">N37</strain>
    </source>
</reference>
<dbReference type="EMBL" id="JACSQB010000153">
    <property type="protein sequence ID" value="MBD8048563.1"/>
    <property type="molecule type" value="Genomic_DNA"/>
</dbReference>
<organism evidence="1 2">
    <name type="scientific">Clostridium faecium</name>
    <dbReference type="NCBI Taxonomy" id="2762223"/>
    <lineage>
        <taxon>Bacteria</taxon>
        <taxon>Bacillati</taxon>
        <taxon>Bacillota</taxon>
        <taxon>Clostridia</taxon>
        <taxon>Eubacteriales</taxon>
        <taxon>Clostridiaceae</taxon>
        <taxon>Clostridium</taxon>
    </lineage>
</organism>
<comment type="caution">
    <text evidence="1">The sequence shown here is derived from an EMBL/GenBank/DDBJ whole genome shotgun (WGS) entry which is preliminary data.</text>
</comment>
<dbReference type="NCBIfam" id="TIGR02845">
    <property type="entry name" value="spore_V_AD"/>
    <property type="match status" value="1"/>
</dbReference>
<dbReference type="InterPro" id="IPR016039">
    <property type="entry name" value="Thiolase-like"/>
</dbReference>
<dbReference type="PIRSF" id="PIRSF011570">
    <property type="entry name" value="SpoVAD"/>
    <property type="match status" value="1"/>
</dbReference>
<dbReference type="Pfam" id="PF07451">
    <property type="entry name" value="SpoVAD"/>
    <property type="match status" value="1"/>
</dbReference>
<evidence type="ECO:0000313" key="2">
    <source>
        <dbReference type="Proteomes" id="UP000627166"/>
    </source>
</evidence>
<protein>
    <submittedName>
        <fullName evidence="1">Stage V sporulation protein AD</fullName>
    </submittedName>
</protein>
<dbReference type="RefSeq" id="WP_191741510.1">
    <property type="nucleotide sequence ID" value="NZ_JACSQB010000153.1"/>
</dbReference>
<accession>A0ABR8YX22</accession>
<dbReference type="InterPro" id="IPR038369">
    <property type="entry name" value="SpoVAD_sf"/>
</dbReference>
<evidence type="ECO:0000313" key="1">
    <source>
        <dbReference type="EMBL" id="MBD8048563.1"/>
    </source>
</evidence>
<dbReference type="NCBIfam" id="NF006160">
    <property type="entry name" value="PRK08304.1"/>
    <property type="match status" value="1"/>
</dbReference>
<sequence>MAVRMGTQTVRLDSKPRIISAYNIVGPKEGDGPLKDYFDQILEDDMFGCDTFEKAESKIHYTAVSSCIKKAKLKESDINYIFSGDLLNQLFSSGFMARDLDIPFIGIYGACSNMTLSMSVAAMSIEAGCADYSIASTSSHFSSAERQFRLPLEMGSQRVPASQWTVTGAGAMIISKNNDKTKPYITYITTGKVKDYGITDPNEMGAAMAPAAVDTLKQHFIDTGRNPNYYDLIATGDLGKVGKKITEELLLEYGYDISSNYIDCGDEIFDSERQNTYSGGSGCASSGTVMTGYIYRNMLSGKFKKVLLISTGALLNATSPLQGESIPGVAHAVAVEIGGE</sequence>
<keyword evidence="2" id="KW-1185">Reference proteome</keyword>
<dbReference type="Proteomes" id="UP000627166">
    <property type="component" value="Unassembled WGS sequence"/>
</dbReference>
<gene>
    <name evidence="1" type="primary">spoVAD</name>
    <name evidence="1" type="ORF">H9637_16260</name>
</gene>
<name>A0ABR8YX22_9CLOT</name>
<dbReference type="InterPro" id="IPR010894">
    <property type="entry name" value="SpoVAD"/>
</dbReference>